<comment type="caution">
    <text evidence="13">The sequence shown here is derived from an EMBL/GenBank/DDBJ whole genome shotgun (WGS) entry which is preliminary data.</text>
</comment>
<evidence type="ECO:0000256" key="8">
    <source>
        <dbReference type="ARBA" id="ARBA00022840"/>
    </source>
</evidence>
<organism evidence="13 14">
    <name type="scientific">Potamilus streckersoni</name>
    <dbReference type="NCBI Taxonomy" id="2493646"/>
    <lineage>
        <taxon>Eukaryota</taxon>
        <taxon>Metazoa</taxon>
        <taxon>Spiralia</taxon>
        <taxon>Lophotrochozoa</taxon>
        <taxon>Mollusca</taxon>
        <taxon>Bivalvia</taxon>
        <taxon>Autobranchia</taxon>
        <taxon>Heteroconchia</taxon>
        <taxon>Palaeoheterodonta</taxon>
        <taxon>Unionida</taxon>
        <taxon>Unionoidea</taxon>
        <taxon>Unionidae</taxon>
        <taxon>Ambleminae</taxon>
        <taxon>Lampsilini</taxon>
        <taxon>Potamilus</taxon>
    </lineage>
</organism>
<evidence type="ECO:0000313" key="13">
    <source>
        <dbReference type="EMBL" id="KAK3604221.1"/>
    </source>
</evidence>
<dbReference type="PANTHER" id="PTHR37940">
    <property type="entry name" value="LYSINE--TRNA LIGASE"/>
    <property type="match status" value="1"/>
</dbReference>
<evidence type="ECO:0000256" key="12">
    <source>
        <dbReference type="ARBA" id="ARBA00048573"/>
    </source>
</evidence>
<evidence type="ECO:0000313" key="14">
    <source>
        <dbReference type="Proteomes" id="UP001195483"/>
    </source>
</evidence>
<sequence>MGISSWVKAEAEKVLKLTEGQDMITIETGYGPSGLPHIGTFAENARTCFVIEAIKKLAPERKIRMLVFSDDFDGLRKVPLNVPNGSIMKPHLGAPLTVVPSPYDPRLSFGETNNNLLKAFLDSFGFSYEFISATDYYKSGRFDGGLKNVMDNYEAIREIFIKTIKEEKRADWSPFFAVCEKCGKINTTKVTGYNKTDYTVSYDCTADTEEYKSCGYSGTVSIFKGKTKVGWKVDWAMRWAVIGIDYEMHGEDLTESVRVSRDICKVLGRRPPLTFKYELFLDEAGEKISKKRGNGLSMEQWIEYSPLAALVYFLLGNPNAPKKMGLPILPGIVDEFLGYAYRAEEDDMTAPLWYLRRFKKAILPAAPPKITYSLLVNVGRTLENPDGKTLFDYALRYDPTIAADRAFYDSLCQSAANYLANTPAEKDAYEIESVMVPYLQHIRDYLAKQPAGSPLNGDELQSFLFKITKDHELAQRNWFLFLYNVFLQRNSGPKMGPFFAMLGRDNALKKTDEAIARLAV</sequence>
<keyword evidence="14" id="KW-1185">Reference proteome</keyword>
<dbReference type="InterPro" id="IPR014729">
    <property type="entry name" value="Rossmann-like_a/b/a_fold"/>
</dbReference>
<dbReference type="Pfam" id="PF01921">
    <property type="entry name" value="tRNA-synt_1f"/>
    <property type="match status" value="1"/>
</dbReference>
<proteinExistence type="inferred from homology"/>
<dbReference type="GO" id="GO:0006430">
    <property type="term" value="P:lysyl-tRNA aminoacylation"/>
    <property type="evidence" value="ECO:0007669"/>
    <property type="project" value="InterPro"/>
</dbReference>
<dbReference type="GO" id="GO:0005737">
    <property type="term" value="C:cytoplasm"/>
    <property type="evidence" value="ECO:0007669"/>
    <property type="project" value="UniProtKB-SubCell"/>
</dbReference>
<comment type="subcellular location">
    <subcellularLocation>
        <location evidence="1">Cytoplasm</location>
    </subcellularLocation>
</comment>
<dbReference type="NCBIfam" id="TIGR00467">
    <property type="entry name" value="lysS_arch"/>
    <property type="match status" value="1"/>
</dbReference>
<evidence type="ECO:0000256" key="7">
    <source>
        <dbReference type="ARBA" id="ARBA00022741"/>
    </source>
</evidence>
<reference evidence="13" key="2">
    <citation type="journal article" date="2021" name="Genome Biol. Evol.">
        <title>Developing a high-quality reference genome for a parasitic bivalve with doubly uniparental inheritance (Bivalvia: Unionida).</title>
        <authorList>
            <person name="Smith C.H."/>
        </authorList>
    </citation>
    <scope>NUCLEOTIDE SEQUENCE</scope>
    <source>
        <strain evidence="13">CHS0354</strain>
        <tissue evidence="13">Mantle</tissue>
    </source>
</reference>
<keyword evidence="7" id="KW-0547">Nucleotide-binding</keyword>
<evidence type="ECO:0000256" key="6">
    <source>
        <dbReference type="ARBA" id="ARBA00022598"/>
    </source>
</evidence>
<evidence type="ECO:0000256" key="4">
    <source>
        <dbReference type="ARBA" id="ARBA00015745"/>
    </source>
</evidence>
<comment type="catalytic activity">
    <reaction evidence="12">
        <text>tRNA(Lys) + L-lysine + ATP = L-lysyl-tRNA(Lys) + AMP + diphosphate</text>
        <dbReference type="Rhea" id="RHEA:20792"/>
        <dbReference type="Rhea" id="RHEA-COMP:9696"/>
        <dbReference type="Rhea" id="RHEA-COMP:9697"/>
        <dbReference type="ChEBI" id="CHEBI:30616"/>
        <dbReference type="ChEBI" id="CHEBI:32551"/>
        <dbReference type="ChEBI" id="CHEBI:33019"/>
        <dbReference type="ChEBI" id="CHEBI:78442"/>
        <dbReference type="ChEBI" id="CHEBI:78529"/>
        <dbReference type="ChEBI" id="CHEBI:456215"/>
        <dbReference type="EC" id="6.1.1.6"/>
    </reaction>
</comment>
<dbReference type="InterPro" id="IPR008925">
    <property type="entry name" value="aa_tRNA-synth_I_cd-bd_sf"/>
</dbReference>
<dbReference type="GO" id="GO:0000049">
    <property type="term" value="F:tRNA binding"/>
    <property type="evidence" value="ECO:0007669"/>
    <property type="project" value="InterPro"/>
</dbReference>
<protein>
    <recommendedName>
        <fullName evidence="4">Lysine--tRNA ligase</fullName>
        <ecNumber evidence="3">6.1.1.6</ecNumber>
    </recommendedName>
    <alternativeName>
        <fullName evidence="11">Lysyl-tRNA synthetase</fullName>
    </alternativeName>
</protein>
<keyword evidence="10" id="KW-0030">Aminoacyl-tRNA synthetase</keyword>
<evidence type="ECO:0000256" key="5">
    <source>
        <dbReference type="ARBA" id="ARBA00022490"/>
    </source>
</evidence>
<comment type="similarity">
    <text evidence="2">Belongs to the class-I aminoacyl-tRNA synthetase family.</text>
</comment>
<dbReference type="PROSITE" id="PS00178">
    <property type="entry name" value="AA_TRNA_LIGASE_I"/>
    <property type="match status" value="1"/>
</dbReference>
<keyword evidence="5" id="KW-0963">Cytoplasm</keyword>
<keyword evidence="9" id="KW-0648">Protein biosynthesis</keyword>
<evidence type="ECO:0000256" key="10">
    <source>
        <dbReference type="ARBA" id="ARBA00023146"/>
    </source>
</evidence>
<keyword evidence="8" id="KW-0067">ATP-binding</keyword>
<dbReference type="InterPro" id="IPR002904">
    <property type="entry name" value="Lys-tRNA-ligase"/>
</dbReference>
<dbReference type="InterPro" id="IPR001412">
    <property type="entry name" value="aa-tRNA-synth_I_CS"/>
</dbReference>
<accession>A0AAE0T5P1</accession>
<dbReference type="EMBL" id="JAEAOA010000186">
    <property type="protein sequence ID" value="KAK3604221.1"/>
    <property type="molecule type" value="Genomic_DNA"/>
</dbReference>
<evidence type="ECO:0000256" key="9">
    <source>
        <dbReference type="ARBA" id="ARBA00022917"/>
    </source>
</evidence>
<gene>
    <name evidence="13" type="ORF">CHS0354_002029</name>
</gene>
<reference evidence="13" key="3">
    <citation type="submission" date="2023-05" db="EMBL/GenBank/DDBJ databases">
        <authorList>
            <person name="Smith C.H."/>
        </authorList>
    </citation>
    <scope>NUCLEOTIDE SEQUENCE</scope>
    <source>
        <strain evidence="13">CHS0354</strain>
        <tissue evidence="13">Mantle</tissue>
    </source>
</reference>
<dbReference type="GO" id="GO:0004824">
    <property type="term" value="F:lysine-tRNA ligase activity"/>
    <property type="evidence" value="ECO:0007669"/>
    <property type="project" value="UniProtKB-EC"/>
</dbReference>
<keyword evidence="6" id="KW-0436">Ligase</keyword>
<dbReference type="GO" id="GO:0005524">
    <property type="term" value="F:ATP binding"/>
    <property type="evidence" value="ECO:0007669"/>
    <property type="project" value="UniProtKB-KW"/>
</dbReference>
<dbReference type="EC" id="6.1.1.6" evidence="3"/>
<dbReference type="Proteomes" id="UP001195483">
    <property type="component" value="Unassembled WGS sequence"/>
</dbReference>
<dbReference type="Gene3D" id="3.40.50.620">
    <property type="entry name" value="HUPs"/>
    <property type="match status" value="2"/>
</dbReference>
<dbReference type="SUPFAM" id="SSF48163">
    <property type="entry name" value="An anticodon-binding domain of class I aminoacyl-tRNA synthetases"/>
    <property type="match status" value="1"/>
</dbReference>
<dbReference type="Gene3D" id="1.10.10.350">
    <property type="match status" value="1"/>
</dbReference>
<dbReference type="HAMAP" id="MF_00177">
    <property type="entry name" value="Lys_tRNA_synth_class1"/>
    <property type="match status" value="1"/>
</dbReference>
<evidence type="ECO:0000256" key="3">
    <source>
        <dbReference type="ARBA" id="ARBA00013166"/>
    </source>
</evidence>
<name>A0AAE0T5P1_9BIVA</name>
<evidence type="ECO:0000256" key="2">
    <source>
        <dbReference type="ARBA" id="ARBA00005594"/>
    </source>
</evidence>
<evidence type="ECO:0000256" key="11">
    <source>
        <dbReference type="ARBA" id="ARBA00030563"/>
    </source>
</evidence>
<dbReference type="InterPro" id="IPR020751">
    <property type="entry name" value="aa-tRNA-synth_I_codon-bd_sub2"/>
</dbReference>
<dbReference type="PANTHER" id="PTHR37940:SF1">
    <property type="entry name" value="LYSINE--TRNA LIGASE"/>
    <property type="match status" value="1"/>
</dbReference>
<evidence type="ECO:0000256" key="1">
    <source>
        <dbReference type="ARBA" id="ARBA00004496"/>
    </source>
</evidence>
<dbReference type="SUPFAM" id="SSF52374">
    <property type="entry name" value="Nucleotidylyl transferase"/>
    <property type="match status" value="1"/>
</dbReference>
<reference evidence="13" key="1">
    <citation type="journal article" date="2021" name="Genome Biol. Evol.">
        <title>A High-Quality Reference Genome for a Parasitic Bivalve with Doubly Uniparental Inheritance (Bivalvia: Unionida).</title>
        <authorList>
            <person name="Smith C.H."/>
        </authorList>
    </citation>
    <scope>NUCLEOTIDE SEQUENCE</scope>
    <source>
        <strain evidence="13">CHS0354</strain>
    </source>
</reference>
<dbReference type="AlphaFoldDB" id="A0AAE0T5P1"/>